<keyword evidence="2" id="KW-0812">Transmembrane</keyword>
<reference evidence="3" key="2">
    <citation type="submission" date="2025-09" db="UniProtKB">
        <authorList>
            <consortium name="Ensembl"/>
        </authorList>
    </citation>
    <scope>IDENTIFICATION</scope>
</reference>
<keyword evidence="2" id="KW-1133">Transmembrane helix</keyword>
<dbReference type="GO" id="GO:0050901">
    <property type="term" value="P:leukocyte tethering or rolling"/>
    <property type="evidence" value="ECO:0007669"/>
    <property type="project" value="TreeGrafter"/>
</dbReference>
<gene>
    <name evidence="3" type="primary">LOC107727156</name>
</gene>
<dbReference type="Proteomes" id="UP000472270">
    <property type="component" value="Unassembled WGS sequence"/>
</dbReference>
<keyword evidence="4" id="KW-1185">Reference proteome</keyword>
<protein>
    <submittedName>
        <fullName evidence="3">P-selectin glycoprotein ligand 1-like</fullName>
    </submittedName>
</protein>
<feature type="transmembrane region" description="Helical" evidence="2">
    <location>
        <begin position="231"/>
        <end position="252"/>
    </location>
</feature>
<dbReference type="PANTHER" id="PTHR17384">
    <property type="entry name" value="P-SELECTIN GLYCOPROTEIN LIGAND-1"/>
    <property type="match status" value="1"/>
</dbReference>
<evidence type="ECO:0000313" key="4">
    <source>
        <dbReference type="Proteomes" id="UP000472270"/>
    </source>
</evidence>
<dbReference type="Ensembl" id="ENSSRHT00000000567.1">
    <property type="protein sequence ID" value="ENSSRHP00000000529.1"/>
    <property type="gene ID" value="ENSSRHG00000000420.1"/>
</dbReference>
<proteinExistence type="predicted"/>
<reference evidence="3" key="1">
    <citation type="submission" date="2025-08" db="UniProtKB">
        <authorList>
            <consortium name="Ensembl"/>
        </authorList>
    </citation>
    <scope>IDENTIFICATION</scope>
</reference>
<dbReference type="GO" id="GO:0005886">
    <property type="term" value="C:plasma membrane"/>
    <property type="evidence" value="ECO:0007669"/>
    <property type="project" value="TreeGrafter"/>
</dbReference>
<sequence length="324" mass="34404">MSKNTENTAPAVKTATSTPSIMAMVTNRLGCLPVLVLLLTLSSLVTSRSLRTKRQISHNETSINPNDTHSTATVAQAENATSTTVETLKASSTLQTATGIPDFNTSATTDYHHAPDLNHTQQSYAAGTENLTVHRSTNNESAFHTQLPTINNSTGHISHAGSSAPTFPASLEPGKVTEKHTTATATTRISTDAKKITTQVTSTISKKSTTTTTHSCSTASSQGDGLVSRCLIAIASMAALTTIFIISTICLATKLSGYRHKAHLLQETEMVCISAMMNDTDHPVPKPRRHPKSNGALIPNTEDGDPDEDNLTLNSFLPDTEGPL</sequence>
<accession>A0A673FMX7</accession>
<organism evidence="3 4">
    <name type="scientific">Sinocyclocheilus rhinocerous</name>
    <dbReference type="NCBI Taxonomy" id="307959"/>
    <lineage>
        <taxon>Eukaryota</taxon>
        <taxon>Metazoa</taxon>
        <taxon>Chordata</taxon>
        <taxon>Craniata</taxon>
        <taxon>Vertebrata</taxon>
        <taxon>Euteleostomi</taxon>
        <taxon>Actinopterygii</taxon>
        <taxon>Neopterygii</taxon>
        <taxon>Teleostei</taxon>
        <taxon>Ostariophysi</taxon>
        <taxon>Cypriniformes</taxon>
        <taxon>Cyprinidae</taxon>
        <taxon>Cyprininae</taxon>
        <taxon>Sinocyclocheilus</taxon>
    </lineage>
</organism>
<keyword evidence="2" id="KW-0472">Membrane</keyword>
<evidence type="ECO:0000256" key="2">
    <source>
        <dbReference type="SAM" id="Phobius"/>
    </source>
</evidence>
<name>A0A673FMX7_9TELE</name>
<feature type="region of interest" description="Disordered" evidence="1">
    <location>
        <begin position="282"/>
        <end position="324"/>
    </location>
</feature>
<dbReference type="InterPro" id="IPR026195">
    <property type="entry name" value="PSGL-1"/>
</dbReference>
<dbReference type="PANTHER" id="PTHR17384:SF7">
    <property type="entry name" value="P-SELECTIN GLYCOPROTEIN LIGAND 1"/>
    <property type="match status" value="1"/>
</dbReference>
<evidence type="ECO:0000256" key="1">
    <source>
        <dbReference type="SAM" id="MobiDB-lite"/>
    </source>
</evidence>
<evidence type="ECO:0000313" key="3">
    <source>
        <dbReference type="Ensembl" id="ENSSRHP00000000529.1"/>
    </source>
</evidence>
<dbReference type="AlphaFoldDB" id="A0A673FMX7"/>